<dbReference type="HOGENOM" id="CLU_181522_0_0_10"/>
<dbReference type="Proteomes" id="UP000016023">
    <property type="component" value="Unassembled WGS sequence"/>
</dbReference>
<comment type="caution">
    <text evidence="2">The sequence shown here is derived from an EMBL/GenBank/DDBJ whole genome shotgun (WGS) entry which is preliminary data.</text>
</comment>
<evidence type="ECO:0000256" key="1">
    <source>
        <dbReference type="SAM" id="MobiDB-lite"/>
    </source>
</evidence>
<dbReference type="PATRIC" id="fig|883158.3.peg.292"/>
<reference evidence="2 3" key="1">
    <citation type="submission" date="2011-12" db="EMBL/GenBank/DDBJ databases">
        <title>The Genome Sequence of Prevotella micans F0438.</title>
        <authorList>
            <consortium name="The Broad Institute Genome Sequencing Platform"/>
            <person name="Earl A."/>
            <person name="Ward D."/>
            <person name="Feldgarden M."/>
            <person name="Gevers D."/>
            <person name="Izard J."/>
            <person name="Baranova O.V."/>
            <person name="Blanton J.M."/>
            <person name="Wade W.G."/>
            <person name="Dewhirst F.E."/>
            <person name="Young S.K."/>
            <person name="Zeng Q."/>
            <person name="Gargeya S."/>
            <person name="Fitzgerald M."/>
            <person name="Haas B."/>
            <person name="Abouelleil A."/>
            <person name="Alvarado L."/>
            <person name="Arachchi H.M."/>
            <person name="Berlin A."/>
            <person name="Chapman S.B."/>
            <person name="Gearin G."/>
            <person name="Goldberg J."/>
            <person name="Griggs A."/>
            <person name="Gujja S."/>
            <person name="Hansen M."/>
            <person name="Heiman D."/>
            <person name="Howarth C."/>
            <person name="Larimer J."/>
            <person name="Lui A."/>
            <person name="MacDonald P.J.P."/>
            <person name="McCowen C."/>
            <person name="Montmayeur A."/>
            <person name="Murphy C."/>
            <person name="Neiman D."/>
            <person name="Pearson M."/>
            <person name="Priest M."/>
            <person name="Roberts A."/>
            <person name="Saif S."/>
            <person name="Shea T."/>
            <person name="Sisk P."/>
            <person name="Stolte C."/>
            <person name="Sykes S."/>
            <person name="Wortman J."/>
            <person name="Nusbaum C."/>
            <person name="Birren B."/>
        </authorList>
    </citation>
    <scope>NUCLEOTIDE SEQUENCE [LARGE SCALE GENOMIC DNA]</scope>
    <source>
        <strain evidence="2 3">F0438</strain>
    </source>
</reference>
<evidence type="ECO:0000313" key="2">
    <source>
        <dbReference type="EMBL" id="EHO74122.1"/>
    </source>
</evidence>
<proteinExistence type="predicted"/>
<accession>H1Q045</accession>
<protein>
    <submittedName>
        <fullName evidence="2">Uncharacterized protein</fullName>
    </submittedName>
</protein>
<gene>
    <name evidence="2" type="ORF">HMPREF9140_00283</name>
</gene>
<evidence type="ECO:0000313" key="3">
    <source>
        <dbReference type="Proteomes" id="UP000016023"/>
    </source>
</evidence>
<keyword evidence="3" id="KW-1185">Reference proteome</keyword>
<feature type="region of interest" description="Disordered" evidence="1">
    <location>
        <begin position="39"/>
        <end position="65"/>
    </location>
</feature>
<name>H1Q045_9BACT</name>
<sequence length="77" mass="9343">MKQQSNRKQSNRQRESLEILEDRMQLLETIQEMIDIEFERREKIQTGGHSESDTPYSSPDPPPKDTLWKRIWQSFFF</sequence>
<dbReference type="EMBL" id="AGWK01000009">
    <property type="protein sequence ID" value="EHO74122.1"/>
    <property type="molecule type" value="Genomic_DNA"/>
</dbReference>
<dbReference type="AlphaFoldDB" id="H1Q045"/>
<dbReference type="RefSeq" id="WP_006951226.1">
    <property type="nucleotide sequence ID" value="NZ_JH594521.1"/>
</dbReference>
<organism evidence="2 3">
    <name type="scientific">Prevotella micans F0438</name>
    <dbReference type="NCBI Taxonomy" id="883158"/>
    <lineage>
        <taxon>Bacteria</taxon>
        <taxon>Pseudomonadati</taxon>
        <taxon>Bacteroidota</taxon>
        <taxon>Bacteroidia</taxon>
        <taxon>Bacteroidales</taxon>
        <taxon>Prevotellaceae</taxon>
        <taxon>Prevotella</taxon>
    </lineage>
</organism>